<dbReference type="EMBL" id="QTSX02005132">
    <property type="protein sequence ID" value="KAJ9060790.1"/>
    <property type="molecule type" value="Genomic_DNA"/>
</dbReference>
<evidence type="ECO:0000313" key="2">
    <source>
        <dbReference type="Proteomes" id="UP001165960"/>
    </source>
</evidence>
<proteinExistence type="predicted"/>
<name>A0ACC2SEL3_9FUNG</name>
<reference evidence="1" key="1">
    <citation type="submission" date="2022-04" db="EMBL/GenBank/DDBJ databases">
        <title>Genome of the entomopathogenic fungus Entomophthora muscae.</title>
        <authorList>
            <person name="Elya C."/>
            <person name="Lovett B.R."/>
            <person name="Lee E."/>
            <person name="Macias A.M."/>
            <person name="Hajek A.E."/>
            <person name="De Bivort B.L."/>
            <person name="Kasson M.T."/>
            <person name="De Fine Licht H.H."/>
            <person name="Stajich J.E."/>
        </authorList>
    </citation>
    <scope>NUCLEOTIDE SEQUENCE</scope>
    <source>
        <strain evidence="1">Berkeley</strain>
    </source>
</reference>
<keyword evidence="2" id="KW-1185">Reference proteome</keyword>
<accession>A0ACC2SEL3</accession>
<sequence length="125" mass="13962">MSSSSKYGPRPSYLGDESSGGQLNQRQSSHRPESPYLLNDEGVGILSQKVNMLKQISIDMGEEIAEGNRELGSMNSDLENISAQIQDTLKRFYRMAEAQLRGGGIYLYLLLFVLAVIVFIVFARR</sequence>
<organism evidence="1 2">
    <name type="scientific">Entomophthora muscae</name>
    <dbReference type="NCBI Taxonomy" id="34485"/>
    <lineage>
        <taxon>Eukaryota</taxon>
        <taxon>Fungi</taxon>
        <taxon>Fungi incertae sedis</taxon>
        <taxon>Zoopagomycota</taxon>
        <taxon>Entomophthoromycotina</taxon>
        <taxon>Entomophthoromycetes</taxon>
        <taxon>Entomophthorales</taxon>
        <taxon>Entomophthoraceae</taxon>
        <taxon>Entomophthora</taxon>
    </lineage>
</organism>
<evidence type="ECO:0000313" key="1">
    <source>
        <dbReference type="EMBL" id="KAJ9060790.1"/>
    </source>
</evidence>
<protein>
    <submittedName>
        <fullName evidence="1">Protein transport protein bet1</fullName>
    </submittedName>
</protein>
<gene>
    <name evidence="1" type="primary">BET1_3</name>
    <name evidence="1" type="ORF">DSO57_1027004</name>
</gene>
<comment type="caution">
    <text evidence="1">The sequence shown here is derived from an EMBL/GenBank/DDBJ whole genome shotgun (WGS) entry which is preliminary data.</text>
</comment>
<dbReference type="Proteomes" id="UP001165960">
    <property type="component" value="Unassembled WGS sequence"/>
</dbReference>